<organism evidence="4 5">
    <name type="scientific">Tetrapisispora phaffii (strain ATCC 24235 / CBS 4417 / NBRC 1672 / NRRL Y-8282 / UCD 70-5)</name>
    <name type="common">Yeast</name>
    <name type="synonym">Fabospora phaffii</name>
    <dbReference type="NCBI Taxonomy" id="1071381"/>
    <lineage>
        <taxon>Eukaryota</taxon>
        <taxon>Fungi</taxon>
        <taxon>Dikarya</taxon>
        <taxon>Ascomycota</taxon>
        <taxon>Saccharomycotina</taxon>
        <taxon>Saccharomycetes</taxon>
        <taxon>Saccharomycetales</taxon>
        <taxon>Saccharomycetaceae</taxon>
        <taxon>Tetrapisispora</taxon>
    </lineage>
</organism>
<feature type="chain" id="PRO_5003508573" evidence="3">
    <location>
        <begin position="19"/>
        <end position="104"/>
    </location>
</feature>
<dbReference type="InterPro" id="IPR000420">
    <property type="entry name" value="Yeast_PIR_rpt"/>
</dbReference>
<evidence type="ECO:0000313" key="4">
    <source>
        <dbReference type="EMBL" id="CCE64164.1"/>
    </source>
</evidence>
<evidence type="ECO:0000256" key="3">
    <source>
        <dbReference type="SAM" id="SignalP"/>
    </source>
</evidence>
<accession>G8BW86</accession>
<evidence type="ECO:0000313" key="5">
    <source>
        <dbReference type="Proteomes" id="UP000005666"/>
    </source>
</evidence>
<dbReference type="PROSITE" id="PS00929">
    <property type="entry name" value="PIR_REPEAT_1"/>
    <property type="match status" value="3"/>
</dbReference>
<dbReference type="EMBL" id="HE612862">
    <property type="protein sequence ID" value="CCE64164.1"/>
    <property type="molecule type" value="Genomic_DNA"/>
</dbReference>
<dbReference type="AlphaFoldDB" id="G8BW86"/>
<proteinExistence type="predicted"/>
<evidence type="ECO:0000256" key="2">
    <source>
        <dbReference type="ARBA" id="ARBA00022729"/>
    </source>
</evidence>
<comment type="subcellular location">
    <subcellularLocation>
        <location evidence="1">Cell envelope</location>
    </subcellularLocation>
</comment>
<keyword evidence="5" id="KW-1185">Reference proteome</keyword>
<dbReference type="GeneID" id="11535945"/>
<dbReference type="Pfam" id="PF00399">
    <property type="entry name" value="PIR"/>
    <property type="match status" value="3"/>
</dbReference>
<protein>
    <submittedName>
        <fullName evidence="4">Uncharacterized protein</fullName>
    </submittedName>
</protein>
<reference evidence="4 5" key="1">
    <citation type="journal article" date="2011" name="Proc. Natl. Acad. Sci. U.S.A.">
        <title>Evolutionary erosion of yeast sex chromosomes by mating-type switching accidents.</title>
        <authorList>
            <person name="Gordon J.L."/>
            <person name="Armisen D."/>
            <person name="Proux-Wera E."/>
            <person name="Oheigeartaigh S.S."/>
            <person name="Byrne K.P."/>
            <person name="Wolfe K.H."/>
        </authorList>
    </citation>
    <scope>NUCLEOTIDE SEQUENCE [LARGE SCALE GENOMIC DNA]</scope>
    <source>
        <strain evidence="5">ATCC 24235 / CBS 4417 / NBRC 1672 / NRRL Y-8282 / UCD 70-5</strain>
    </source>
</reference>
<gene>
    <name evidence="4" type="primary">TPHA0G03240</name>
    <name evidence="4" type="ordered locus">TPHA_0G03240</name>
</gene>
<feature type="signal peptide" evidence="3">
    <location>
        <begin position="1"/>
        <end position="18"/>
    </location>
</feature>
<keyword evidence="2 3" id="KW-0732">Signal</keyword>
<dbReference type="HOGENOM" id="CLU_2442529_0_0_1"/>
<dbReference type="Proteomes" id="UP000005666">
    <property type="component" value="Chromosome 7"/>
</dbReference>
<sequence>MQFSSVVALVSIVSLTRAAVSQIGDGQVQAATAASTVAAVSQITDGQIQATTAAAQNTVAAVSQITDGQIQATKGNATVSVQTENGAARLAVGAGAAAFAAYLL</sequence>
<dbReference type="eggNOG" id="ENOG502RQ57">
    <property type="taxonomic scope" value="Eukaryota"/>
</dbReference>
<name>G8BW86_TETPH</name>
<dbReference type="STRING" id="1071381.G8BW86"/>
<dbReference type="KEGG" id="tpf:TPHA_0G03240"/>
<dbReference type="PROSITE" id="PS50256">
    <property type="entry name" value="PIR_REPEAT_2"/>
    <property type="match status" value="3"/>
</dbReference>
<dbReference type="GO" id="GO:0005199">
    <property type="term" value="F:structural constituent of cell wall"/>
    <property type="evidence" value="ECO:0007669"/>
    <property type="project" value="InterPro"/>
</dbReference>
<evidence type="ECO:0000256" key="1">
    <source>
        <dbReference type="ARBA" id="ARBA00004196"/>
    </source>
</evidence>
<dbReference type="RefSeq" id="XP_003686598.1">
    <property type="nucleotide sequence ID" value="XM_003686550.1"/>
</dbReference>